<proteinExistence type="inferred from homology"/>
<comment type="subcellular location">
    <subcellularLocation>
        <location evidence="1">Periplasm</location>
    </subcellularLocation>
</comment>
<name>A0A7W4K5T5_9PROT</name>
<comment type="caution">
    <text evidence="6">The sequence shown here is derived from an EMBL/GenBank/DDBJ whole genome shotgun (WGS) entry which is preliminary data.</text>
</comment>
<dbReference type="InterPro" id="IPR000914">
    <property type="entry name" value="SBP_5_dom"/>
</dbReference>
<dbReference type="GO" id="GO:0015833">
    <property type="term" value="P:peptide transport"/>
    <property type="evidence" value="ECO:0007669"/>
    <property type="project" value="TreeGrafter"/>
</dbReference>
<dbReference type="EMBL" id="JABEQM010000003">
    <property type="protein sequence ID" value="MBB2200929.1"/>
    <property type="molecule type" value="Genomic_DNA"/>
</dbReference>
<evidence type="ECO:0000256" key="2">
    <source>
        <dbReference type="ARBA" id="ARBA00005695"/>
    </source>
</evidence>
<dbReference type="Proteomes" id="UP000578030">
    <property type="component" value="Unassembled WGS sequence"/>
</dbReference>
<comment type="similarity">
    <text evidence="2">Belongs to the bacterial solute-binding protein 5 family.</text>
</comment>
<reference evidence="6 7" key="1">
    <citation type="submission" date="2020-04" db="EMBL/GenBank/DDBJ databases">
        <title>Description of novel Gluconacetobacter.</title>
        <authorList>
            <person name="Sombolestani A."/>
        </authorList>
    </citation>
    <scope>NUCLEOTIDE SEQUENCE [LARGE SCALE GENOMIC DNA]</scope>
    <source>
        <strain evidence="6 7">LMG 27802</strain>
    </source>
</reference>
<dbReference type="GO" id="GO:0030288">
    <property type="term" value="C:outer membrane-bounded periplasmic space"/>
    <property type="evidence" value="ECO:0007669"/>
    <property type="project" value="UniProtKB-ARBA"/>
</dbReference>
<evidence type="ECO:0000313" key="7">
    <source>
        <dbReference type="Proteomes" id="UP000578030"/>
    </source>
</evidence>
<evidence type="ECO:0000256" key="1">
    <source>
        <dbReference type="ARBA" id="ARBA00004418"/>
    </source>
</evidence>
<dbReference type="Pfam" id="PF00496">
    <property type="entry name" value="SBP_bac_5"/>
    <property type="match status" value="1"/>
</dbReference>
<dbReference type="PANTHER" id="PTHR30290:SF10">
    <property type="entry name" value="PERIPLASMIC OLIGOPEPTIDE-BINDING PROTEIN-RELATED"/>
    <property type="match status" value="1"/>
</dbReference>
<keyword evidence="4" id="KW-0732">Signal</keyword>
<keyword evidence="7" id="KW-1185">Reference proteome</keyword>
<dbReference type="GO" id="GO:1904680">
    <property type="term" value="F:peptide transmembrane transporter activity"/>
    <property type="evidence" value="ECO:0007669"/>
    <property type="project" value="TreeGrafter"/>
</dbReference>
<dbReference type="RefSeq" id="WP_182955361.1">
    <property type="nucleotide sequence ID" value="NZ_JABEQM010000003.1"/>
</dbReference>
<dbReference type="CDD" id="cd08492">
    <property type="entry name" value="PBP2_NikA_DppA_OppA_like_15"/>
    <property type="match status" value="1"/>
</dbReference>
<dbReference type="SUPFAM" id="SSF53850">
    <property type="entry name" value="Periplasmic binding protein-like II"/>
    <property type="match status" value="1"/>
</dbReference>
<dbReference type="GO" id="GO:0043190">
    <property type="term" value="C:ATP-binding cassette (ABC) transporter complex"/>
    <property type="evidence" value="ECO:0007669"/>
    <property type="project" value="InterPro"/>
</dbReference>
<feature type="domain" description="Solute-binding protein family 5" evidence="5">
    <location>
        <begin position="100"/>
        <end position="464"/>
    </location>
</feature>
<dbReference type="PANTHER" id="PTHR30290">
    <property type="entry name" value="PERIPLASMIC BINDING COMPONENT OF ABC TRANSPORTER"/>
    <property type="match status" value="1"/>
</dbReference>
<organism evidence="6 7">
    <name type="scientific">Gluconacetobacter tumulisoli</name>
    <dbReference type="NCBI Taxonomy" id="1286189"/>
    <lineage>
        <taxon>Bacteria</taxon>
        <taxon>Pseudomonadati</taxon>
        <taxon>Pseudomonadota</taxon>
        <taxon>Alphaproteobacteria</taxon>
        <taxon>Acetobacterales</taxon>
        <taxon>Acetobacteraceae</taxon>
        <taxon>Gluconacetobacter</taxon>
    </lineage>
</organism>
<accession>A0A7W4K5T5</accession>
<dbReference type="AlphaFoldDB" id="A0A7W4K5T5"/>
<protein>
    <submittedName>
        <fullName evidence="6">ABC transporter substrate-binding protein</fullName>
    </submittedName>
</protein>
<dbReference type="Gene3D" id="3.40.190.10">
    <property type="entry name" value="Periplasmic binding protein-like II"/>
    <property type="match status" value="1"/>
</dbReference>
<dbReference type="Gene3D" id="3.10.105.10">
    <property type="entry name" value="Dipeptide-binding Protein, Domain 3"/>
    <property type="match status" value="1"/>
</dbReference>
<evidence type="ECO:0000256" key="4">
    <source>
        <dbReference type="ARBA" id="ARBA00022729"/>
    </source>
</evidence>
<evidence type="ECO:0000313" key="6">
    <source>
        <dbReference type="EMBL" id="MBB2200929.1"/>
    </source>
</evidence>
<evidence type="ECO:0000259" key="5">
    <source>
        <dbReference type="Pfam" id="PF00496"/>
    </source>
</evidence>
<dbReference type="InterPro" id="IPR030678">
    <property type="entry name" value="Peptide/Ni-bd"/>
</dbReference>
<keyword evidence="3" id="KW-0813">Transport</keyword>
<sequence>MPTSATRLAPQTPPSGRRAPRTVRYATILTAAALVAGTGGCRRHAPRQDAQTPVQGGTLVYATDREPICLDPHVQGDMPQVFVAGQYLDSLVAMDRSGKILPWLATDWTVSDNGRTYVFHLRHDVTFTDGTPFTAAAVRANLDHVVDPHTQSSTAGGYIRQYAGTDVPDDYTAIVHLKTPYAAFLEVLAQGFLGIESPRALARPRDENCQSPVGSGPFRIVSWDRQNEIVMVRNPAYHWGPPTALHAGPARLDRIEWRFIPEPSVRFAALQAGEVDVIDSLPPEAETPALRNPDLRLLVADRPGNPTNGTLNIRRAPFDDIRVREAFIRSADIDGALASVYFHHYRRAGGPLSPSTPFYSADFEHHADYDPDRARVLLDAAGWTGRNAEGIRTRNGAPLVVHVPLKASLSASERTLWEQVQATARQTGFDLRLENADDTTVNEREGRWDYDVRIGYWNTNTADVLRIVFSSAFLGAAGVAGHHQNESGFSDPAFDTVVNDALLTTDTDRRRALYYRAQAIAASQFLQVTTYPQSTRLAISSAVHDVRLEPSLNVTSLYDSWVTR</sequence>
<evidence type="ECO:0000256" key="3">
    <source>
        <dbReference type="ARBA" id="ARBA00022448"/>
    </source>
</evidence>
<gene>
    <name evidence="6" type="ORF">HLH28_04940</name>
</gene>
<dbReference type="PIRSF" id="PIRSF002741">
    <property type="entry name" value="MppA"/>
    <property type="match status" value="1"/>
</dbReference>
<dbReference type="InterPro" id="IPR039424">
    <property type="entry name" value="SBP_5"/>
</dbReference>